<dbReference type="Proteomes" id="UP000552241">
    <property type="component" value="Unassembled WGS sequence"/>
</dbReference>
<dbReference type="AlphaFoldDB" id="A0A838ZNL9"/>
<accession>A0A838ZNL9</accession>
<dbReference type="NCBIfam" id="TIGR00278">
    <property type="entry name" value="membrane protein insertion efficiency factor YidD"/>
    <property type="match status" value="1"/>
</dbReference>
<comment type="caution">
    <text evidence="2">The sequence shown here is derived from an EMBL/GenBank/DDBJ whole genome shotgun (WGS) entry which is preliminary data.</text>
</comment>
<dbReference type="Pfam" id="PF01809">
    <property type="entry name" value="YidD"/>
    <property type="match status" value="1"/>
</dbReference>
<comment type="subcellular location">
    <subcellularLocation>
        <location evidence="1">Cell membrane</location>
        <topology evidence="1">Peripheral membrane protein</topology>
        <orientation evidence="1">Cytoplasmic side</orientation>
    </subcellularLocation>
</comment>
<sequence>MNSFQKIIIFPFVVLVRFYQMAISPWLGNNCRFTPTCSHYMLEALRTHGLIKGLYLGTKRIFKCHPWGGSGYDPVPKKEKI</sequence>
<keyword evidence="1" id="KW-1003">Cell membrane</keyword>
<keyword evidence="3" id="KW-1185">Reference proteome</keyword>
<evidence type="ECO:0000313" key="3">
    <source>
        <dbReference type="Proteomes" id="UP000552241"/>
    </source>
</evidence>
<dbReference type="EMBL" id="JACDZE010000001">
    <property type="protein sequence ID" value="MBA5629570.1"/>
    <property type="molecule type" value="Genomic_DNA"/>
</dbReference>
<proteinExistence type="inferred from homology"/>
<dbReference type="SMART" id="SM01234">
    <property type="entry name" value="Haemolytic"/>
    <property type="match status" value="1"/>
</dbReference>
<dbReference type="HAMAP" id="MF_00386">
    <property type="entry name" value="UPF0161_YidD"/>
    <property type="match status" value="1"/>
</dbReference>
<name>A0A838ZNL9_9FLAO</name>
<dbReference type="InterPro" id="IPR002696">
    <property type="entry name" value="Membr_insert_effic_factor_YidD"/>
</dbReference>
<reference evidence="2 3" key="1">
    <citation type="submission" date="2020-07" db="EMBL/GenBank/DDBJ databases">
        <title>Moheibacter lacus sp. nov., a member of the family Flavobacteriaceae isolated from freshwater lake sediment.</title>
        <authorList>
            <person name="Liu Y."/>
        </authorList>
    </citation>
    <scope>NUCLEOTIDE SEQUENCE [LARGE SCALE GENOMIC DNA]</scope>
    <source>
        <strain evidence="2 3">BDHS18</strain>
    </source>
</reference>
<protein>
    <recommendedName>
        <fullName evidence="1">Putative membrane protein insertion efficiency factor</fullName>
    </recommendedName>
</protein>
<comment type="similarity">
    <text evidence="1">Belongs to the UPF0161 family.</text>
</comment>
<evidence type="ECO:0000256" key="1">
    <source>
        <dbReference type="HAMAP-Rule" id="MF_00386"/>
    </source>
</evidence>
<dbReference type="PANTHER" id="PTHR33383:SF1">
    <property type="entry name" value="MEMBRANE PROTEIN INSERTION EFFICIENCY FACTOR-RELATED"/>
    <property type="match status" value="1"/>
</dbReference>
<gene>
    <name evidence="2" type="primary">yidD</name>
    <name evidence="2" type="ORF">HU137_07275</name>
</gene>
<organism evidence="2 3">
    <name type="scientific">Moheibacter lacus</name>
    <dbReference type="NCBI Taxonomy" id="2745851"/>
    <lineage>
        <taxon>Bacteria</taxon>
        <taxon>Pseudomonadati</taxon>
        <taxon>Bacteroidota</taxon>
        <taxon>Flavobacteriia</taxon>
        <taxon>Flavobacteriales</taxon>
        <taxon>Weeksellaceae</taxon>
        <taxon>Moheibacter</taxon>
    </lineage>
</organism>
<keyword evidence="1" id="KW-0472">Membrane</keyword>
<dbReference type="RefSeq" id="WP_182043120.1">
    <property type="nucleotide sequence ID" value="NZ_JACDZE010000001.1"/>
</dbReference>
<evidence type="ECO:0000313" key="2">
    <source>
        <dbReference type="EMBL" id="MBA5629570.1"/>
    </source>
</evidence>
<dbReference type="PANTHER" id="PTHR33383">
    <property type="entry name" value="MEMBRANE PROTEIN INSERTION EFFICIENCY FACTOR-RELATED"/>
    <property type="match status" value="1"/>
</dbReference>
<dbReference type="GO" id="GO:0005886">
    <property type="term" value="C:plasma membrane"/>
    <property type="evidence" value="ECO:0007669"/>
    <property type="project" value="UniProtKB-SubCell"/>
</dbReference>
<comment type="function">
    <text evidence="1">Could be involved in insertion of integral membrane proteins into the membrane.</text>
</comment>